<accession>A0A556N0Z8</accession>
<dbReference type="EMBL" id="VLPL01000003">
    <property type="protein sequence ID" value="TSJ45872.1"/>
    <property type="molecule type" value="Genomic_DNA"/>
</dbReference>
<organism evidence="3 4">
    <name type="scientific">Fluviicola chungangensis</name>
    <dbReference type="NCBI Taxonomy" id="2597671"/>
    <lineage>
        <taxon>Bacteria</taxon>
        <taxon>Pseudomonadati</taxon>
        <taxon>Bacteroidota</taxon>
        <taxon>Flavobacteriia</taxon>
        <taxon>Flavobacteriales</taxon>
        <taxon>Crocinitomicaceae</taxon>
        <taxon>Fluviicola</taxon>
    </lineage>
</organism>
<reference evidence="3 4" key="1">
    <citation type="submission" date="2019-07" db="EMBL/GenBank/DDBJ databases">
        <authorList>
            <person name="Huq M.A."/>
        </authorList>
    </citation>
    <scope>NUCLEOTIDE SEQUENCE [LARGE SCALE GENOMIC DNA]</scope>
    <source>
        <strain evidence="3 4">MAH-3</strain>
    </source>
</reference>
<dbReference type="Gene3D" id="3.30.460.80">
    <property type="entry name" value="NADH:ubiquinone oxidoreductase, 30kDa subunit"/>
    <property type="match status" value="1"/>
</dbReference>
<dbReference type="AlphaFoldDB" id="A0A556N0Z8"/>
<evidence type="ECO:0000256" key="1">
    <source>
        <dbReference type="ARBA" id="ARBA00007569"/>
    </source>
</evidence>
<comment type="similarity">
    <text evidence="1">Belongs to the complex I 30 kDa subunit family.</text>
</comment>
<evidence type="ECO:0000313" key="3">
    <source>
        <dbReference type="EMBL" id="TSJ45872.1"/>
    </source>
</evidence>
<evidence type="ECO:0000259" key="2">
    <source>
        <dbReference type="Pfam" id="PF00329"/>
    </source>
</evidence>
<feature type="domain" description="NADH:ubiquinone oxidoreductase 30kDa subunit" evidence="2">
    <location>
        <begin position="30"/>
        <end position="152"/>
    </location>
</feature>
<keyword evidence="4" id="KW-1185">Reference proteome</keyword>
<sequence>MTNEAVLTRIQEKFGEAVRNHEEPYGLLTIEIQADKTHDLIAWLKTDEVLKVSFLTLIGGAHFPNDKGREICVNYHLHSLVNNVRLRVRAFLPIENPSIQSITDIYVGADWQERESYDFFGIIFEGHPNLTRILNEDSMDYFPMRKEYHLEDATREDKDDRFFGR</sequence>
<comment type="caution">
    <text evidence="3">The sequence shown here is derived from an EMBL/GenBank/DDBJ whole genome shotgun (WGS) entry which is preliminary data.</text>
</comment>
<dbReference type="OrthoDB" id="9803286at2"/>
<name>A0A556N0Z8_9FLAO</name>
<proteinExistence type="inferred from homology"/>
<gene>
    <name evidence="3" type="ORF">FO442_07030</name>
</gene>
<dbReference type="PANTHER" id="PTHR10884:SF14">
    <property type="entry name" value="NADH DEHYDROGENASE [UBIQUINONE] IRON-SULFUR PROTEIN 3, MITOCHONDRIAL"/>
    <property type="match status" value="1"/>
</dbReference>
<evidence type="ECO:0000313" key="4">
    <source>
        <dbReference type="Proteomes" id="UP000316008"/>
    </source>
</evidence>
<dbReference type="Proteomes" id="UP000316008">
    <property type="component" value="Unassembled WGS sequence"/>
</dbReference>
<dbReference type="Pfam" id="PF00329">
    <property type="entry name" value="Complex1_30kDa"/>
    <property type="match status" value="1"/>
</dbReference>
<dbReference type="SUPFAM" id="SSF143243">
    <property type="entry name" value="Nqo5-like"/>
    <property type="match status" value="1"/>
</dbReference>
<dbReference type="InterPro" id="IPR001268">
    <property type="entry name" value="NADH_UbQ_OxRdtase_30kDa_su"/>
</dbReference>
<dbReference type="InterPro" id="IPR037232">
    <property type="entry name" value="NADH_quin_OxRdtase_su_C/D-like"/>
</dbReference>
<dbReference type="GO" id="GO:0008137">
    <property type="term" value="F:NADH dehydrogenase (ubiquinone) activity"/>
    <property type="evidence" value="ECO:0007669"/>
    <property type="project" value="InterPro"/>
</dbReference>
<dbReference type="PANTHER" id="PTHR10884">
    <property type="entry name" value="NADH DEHYDROGENASE UBIQUINONE IRON-SULFUR PROTEIN 3"/>
    <property type="match status" value="1"/>
</dbReference>
<protein>
    <submittedName>
        <fullName evidence="3">NADH-quinone oxidoreductase subunit C</fullName>
    </submittedName>
</protein>